<keyword evidence="2" id="KW-1185">Reference proteome</keyword>
<sequence length="57" mass="6404">MAESSYSRICNAIEKVLLVTVVYCSLTGIKQYVQEQRRFDDVALKATTAERCLSSSK</sequence>
<comment type="caution">
    <text evidence="1">The sequence shown here is derived from an EMBL/GenBank/DDBJ whole genome shotgun (WGS) entry which is preliminary data.</text>
</comment>
<dbReference type="AlphaFoldDB" id="A0A0V1MV12"/>
<name>A0A0V1MV12_9BILA</name>
<dbReference type="Proteomes" id="UP000054843">
    <property type="component" value="Unassembled WGS sequence"/>
</dbReference>
<organism evidence="1 2">
    <name type="scientific">Trichinella papuae</name>
    <dbReference type="NCBI Taxonomy" id="268474"/>
    <lineage>
        <taxon>Eukaryota</taxon>
        <taxon>Metazoa</taxon>
        <taxon>Ecdysozoa</taxon>
        <taxon>Nematoda</taxon>
        <taxon>Enoplea</taxon>
        <taxon>Dorylaimia</taxon>
        <taxon>Trichinellida</taxon>
        <taxon>Trichinellidae</taxon>
        <taxon>Trichinella</taxon>
    </lineage>
</organism>
<evidence type="ECO:0000313" key="2">
    <source>
        <dbReference type="Proteomes" id="UP000054843"/>
    </source>
</evidence>
<accession>A0A0V1MV12</accession>
<dbReference type="EMBL" id="JYDO01000038">
    <property type="protein sequence ID" value="KRZ75455.1"/>
    <property type="molecule type" value="Genomic_DNA"/>
</dbReference>
<protein>
    <submittedName>
        <fullName evidence="1">Uncharacterized protein</fullName>
    </submittedName>
</protein>
<reference evidence="1 2" key="1">
    <citation type="submission" date="2015-01" db="EMBL/GenBank/DDBJ databases">
        <title>Evolution of Trichinella species and genotypes.</title>
        <authorList>
            <person name="Korhonen P.K."/>
            <person name="Edoardo P."/>
            <person name="Giuseppe L.R."/>
            <person name="Gasser R.B."/>
        </authorList>
    </citation>
    <scope>NUCLEOTIDE SEQUENCE [LARGE SCALE GENOMIC DNA]</scope>
    <source>
        <strain evidence="1">ISS1980</strain>
    </source>
</reference>
<proteinExistence type="predicted"/>
<evidence type="ECO:0000313" key="1">
    <source>
        <dbReference type="EMBL" id="KRZ75455.1"/>
    </source>
</evidence>
<gene>
    <name evidence="1" type="ORF">T10_5094</name>
</gene>